<gene>
    <name evidence="1" type="ORF">M3P05_20190</name>
</gene>
<name>A0ABT0PLI7_9GAMM</name>
<reference evidence="1 2" key="1">
    <citation type="submission" date="2022-05" db="EMBL/GenBank/DDBJ databases">
        <authorList>
            <person name="Park J.-S."/>
        </authorList>
    </citation>
    <scope>NUCLEOTIDE SEQUENCE [LARGE SCALE GENOMIC DNA]</scope>
    <source>
        <strain evidence="1 2">2012CJ34-2</strain>
    </source>
</reference>
<evidence type="ECO:0008006" key="3">
    <source>
        <dbReference type="Google" id="ProtNLM"/>
    </source>
</evidence>
<sequence>MIEGLNELAKNYLSAAEENFGPQHSKWKFSHVEFNDDTPHLRYLKETGEIVISLSLAAKINENQIHFQLSHEACHMLYPVMDIETGILERATILNEGTSTLFSICALNGRCDIKPVLKDLQERHKNYFHAMALTQELLNIDNNAIKKVRKIQPLLNKVTADDFVEAKVQAPELLISSLLKTFE</sequence>
<dbReference type="Proteomes" id="UP001203338">
    <property type="component" value="Unassembled WGS sequence"/>
</dbReference>
<proteinExistence type="predicted"/>
<dbReference type="RefSeq" id="WP_249701933.1">
    <property type="nucleotide sequence ID" value="NZ_JAMFLX010000065.1"/>
</dbReference>
<organism evidence="1 2">
    <name type="scientific">Parendozoicomonas callyspongiae</name>
    <dbReference type="NCBI Taxonomy" id="2942213"/>
    <lineage>
        <taxon>Bacteria</taxon>
        <taxon>Pseudomonadati</taxon>
        <taxon>Pseudomonadota</taxon>
        <taxon>Gammaproteobacteria</taxon>
        <taxon>Oceanospirillales</taxon>
        <taxon>Endozoicomonadaceae</taxon>
        <taxon>Parendozoicomonas</taxon>
    </lineage>
</organism>
<evidence type="ECO:0000313" key="2">
    <source>
        <dbReference type="Proteomes" id="UP001203338"/>
    </source>
</evidence>
<dbReference type="EMBL" id="JAMFLX010000065">
    <property type="protein sequence ID" value="MCL6272244.1"/>
    <property type="molecule type" value="Genomic_DNA"/>
</dbReference>
<accession>A0ABT0PLI7</accession>
<keyword evidence="2" id="KW-1185">Reference proteome</keyword>
<comment type="caution">
    <text evidence="1">The sequence shown here is derived from an EMBL/GenBank/DDBJ whole genome shotgun (WGS) entry which is preliminary data.</text>
</comment>
<protein>
    <recommendedName>
        <fullName evidence="3">IrrE N-terminal-like domain-containing protein</fullName>
    </recommendedName>
</protein>
<evidence type="ECO:0000313" key="1">
    <source>
        <dbReference type="EMBL" id="MCL6272244.1"/>
    </source>
</evidence>